<keyword evidence="3" id="KW-0813">Transport</keyword>
<evidence type="ECO:0000256" key="3">
    <source>
        <dbReference type="ARBA" id="ARBA00022448"/>
    </source>
</evidence>
<evidence type="ECO:0000256" key="7">
    <source>
        <dbReference type="SAM" id="MobiDB-lite"/>
    </source>
</evidence>
<dbReference type="EMBL" id="JWLW01000001">
    <property type="protein sequence ID" value="KHT57773.1"/>
    <property type="molecule type" value="Genomic_DNA"/>
</dbReference>
<feature type="transmembrane region" description="Helical" evidence="8">
    <location>
        <begin position="240"/>
        <end position="261"/>
    </location>
</feature>
<dbReference type="Pfam" id="PF00860">
    <property type="entry name" value="Xan_ur_permease"/>
    <property type="match status" value="1"/>
</dbReference>
<evidence type="ECO:0000256" key="8">
    <source>
        <dbReference type="SAM" id="Phobius"/>
    </source>
</evidence>
<sequence length="528" mass="55027">MSSNHSELLYDLHDSPAFLPSLTAAFQHLLASFVGVITPTLIVTSTLGLTEYTPYLISMALFVSGLGTAIQTKRIGPVGSGLVAIQGTSFAFISALILAGNQVKANGGTPEDILALLFGLTMAGALVEVVFSLFVDKLKRIITPLTTGIVITAIGLSLINVGMTDLAGGFHAADFASTENLAVGLGVLLVIVFLNASTNHWLRLSAIFIGMAIGATYVGFTKGLDFSGLASLSLVAVPTPFAFGIAFDINLFLPIALIYLFSAIETAGDLTANSLFCKQPVSGSVYFARVKGGILGDGVNSLLAGMFNTFPNTTFGQNNGVIQLTGIASRKVGFFVAALFVLIGCFPIVGGVLQAIPKPVLGGATLVMFAMVAVGGLKLLASYALDRRSSLVTACALGMAIGVMMVPEALAELPTWLENILLSPVTSAGLTAVILELTLPGKKPSSKAKSSDTKSQLSPEDISLISSTNDAITSRKNKDAGNARHSPNRRSDNDKNLEAVSLPQPLNTILGIKRHADSTPPLFGAKIR</sequence>
<protein>
    <submittedName>
        <fullName evidence="9">Xanthine permease XanP</fullName>
    </submittedName>
</protein>
<comment type="subcellular location">
    <subcellularLocation>
        <location evidence="1">Membrane</location>
        <topology evidence="1">Multi-pass membrane protein</topology>
    </subcellularLocation>
</comment>
<feature type="transmembrane region" description="Helical" evidence="8">
    <location>
        <begin position="113"/>
        <end position="135"/>
    </location>
</feature>
<comment type="caution">
    <text evidence="9">The sequence shown here is derived from an EMBL/GenBank/DDBJ whole genome shotgun (WGS) entry which is preliminary data.</text>
</comment>
<dbReference type="NCBIfam" id="TIGR00801">
    <property type="entry name" value="ncs2"/>
    <property type="match status" value="1"/>
</dbReference>
<reference evidence="9 10" key="1">
    <citation type="submission" date="2014-12" db="EMBL/GenBank/DDBJ databases">
        <title>Genome sequencing of Alteromonas marina AD001.</title>
        <authorList>
            <person name="Adrian T.G.S."/>
            <person name="Chan K.G."/>
        </authorList>
    </citation>
    <scope>NUCLEOTIDE SEQUENCE [LARGE SCALE GENOMIC DNA]</scope>
    <source>
        <strain evidence="9 10">AD001</strain>
    </source>
</reference>
<dbReference type="GO" id="GO:0042907">
    <property type="term" value="F:xanthine transmembrane transporter activity"/>
    <property type="evidence" value="ECO:0007669"/>
    <property type="project" value="TreeGrafter"/>
</dbReference>
<gene>
    <name evidence="9" type="ORF">RJ41_00035</name>
</gene>
<accession>A0A0B3YK96</accession>
<feature type="transmembrane region" description="Helical" evidence="8">
    <location>
        <begin position="175"/>
        <end position="194"/>
    </location>
</feature>
<dbReference type="Proteomes" id="UP000031197">
    <property type="component" value="Unassembled WGS sequence"/>
</dbReference>
<keyword evidence="4 8" id="KW-0812">Transmembrane</keyword>
<dbReference type="PROSITE" id="PS01116">
    <property type="entry name" value="XANTH_URACIL_PERMASE"/>
    <property type="match status" value="1"/>
</dbReference>
<evidence type="ECO:0000313" key="10">
    <source>
        <dbReference type="Proteomes" id="UP000031197"/>
    </source>
</evidence>
<comment type="similarity">
    <text evidence="2">Belongs to the nucleobase:cation symporter-2 (NCS2) (TC 2.A.40) family.</text>
</comment>
<dbReference type="GO" id="GO:0005886">
    <property type="term" value="C:plasma membrane"/>
    <property type="evidence" value="ECO:0007669"/>
    <property type="project" value="UniProtKB-ARBA"/>
</dbReference>
<organism evidence="9 10">
    <name type="scientific">Alteromonas marina</name>
    <dbReference type="NCBI Taxonomy" id="203795"/>
    <lineage>
        <taxon>Bacteria</taxon>
        <taxon>Pseudomonadati</taxon>
        <taxon>Pseudomonadota</taxon>
        <taxon>Gammaproteobacteria</taxon>
        <taxon>Alteromonadales</taxon>
        <taxon>Alteromonadaceae</taxon>
        <taxon>Alteromonas/Salinimonas group</taxon>
        <taxon>Alteromonas</taxon>
    </lineage>
</organism>
<keyword evidence="5 8" id="KW-1133">Transmembrane helix</keyword>
<evidence type="ECO:0000256" key="6">
    <source>
        <dbReference type="ARBA" id="ARBA00023136"/>
    </source>
</evidence>
<dbReference type="InterPro" id="IPR006042">
    <property type="entry name" value="Xan_ur_permease"/>
</dbReference>
<dbReference type="RefSeq" id="WP_039216180.1">
    <property type="nucleotide sequence ID" value="NZ_JWLW01000001.1"/>
</dbReference>
<feature type="transmembrane region" description="Helical" evidence="8">
    <location>
        <begin position="359"/>
        <end position="379"/>
    </location>
</feature>
<feature type="region of interest" description="Disordered" evidence="7">
    <location>
        <begin position="473"/>
        <end position="499"/>
    </location>
</feature>
<dbReference type="PANTHER" id="PTHR42810:SF2">
    <property type="entry name" value="PURINE PERMEASE C1399.01C-RELATED"/>
    <property type="match status" value="1"/>
</dbReference>
<dbReference type="PANTHER" id="PTHR42810">
    <property type="entry name" value="PURINE PERMEASE C1399.01C-RELATED"/>
    <property type="match status" value="1"/>
</dbReference>
<evidence type="ECO:0000256" key="1">
    <source>
        <dbReference type="ARBA" id="ARBA00004141"/>
    </source>
</evidence>
<feature type="transmembrane region" description="Helical" evidence="8">
    <location>
        <begin position="142"/>
        <end position="163"/>
    </location>
</feature>
<keyword evidence="10" id="KW-1185">Reference proteome</keyword>
<keyword evidence="6 8" id="KW-0472">Membrane</keyword>
<feature type="transmembrane region" description="Helical" evidence="8">
    <location>
        <begin position="201"/>
        <end position="220"/>
    </location>
</feature>
<dbReference type="NCBIfam" id="NF037981">
    <property type="entry name" value="NCS2_1"/>
    <property type="match status" value="1"/>
</dbReference>
<feature type="transmembrane region" description="Helical" evidence="8">
    <location>
        <begin position="82"/>
        <end position="101"/>
    </location>
</feature>
<feature type="region of interest" description="Disordered" evidence="7">
    <location>
        <begin position="441"/>
        <end position="460"/>
    </location>
</feature>
<dbReference type="InterPro" id="IPR006043">
    <property type="entry name" value="NCS2"/>
</dbReference>
<name>A0A0B3YK96_9ALTE</name>
<evidence type="ECO:0000256" key="5">
    <source>
        <dbReference type="ARBA" id="ARBA00022989"/>
    </source>
</evidence>
<evidence type="ECO:0000313" key="9">
    <source>
        <dbReference type="EMBL" id="KHT57773.1"/>
    </source>
</evidence>
<dbReference type="AlphaFoldDB" id="A0A0B3YK96"/>
<feature type="transmembrane region" description="Helical" evidence="8">
    <location>
        <begin position="391"/>
        <end position="410"/>
    </location>
</feature>
<proteinExistence type="inferred from homology"/>
<evidence type="ECO:0000256" key="4">
    <source>
        <dbReference type="ARBA" id="ARBA00022692"/>
    </source>
</evidence>
<evidence type="ECO:0000256" key="2">
    <source>
        <dbReference type="ARBA" id="ARBA00008821"/>
    </source>
</evidence>
<feature type="transmembrane region" description="Helical" evidence="8">
    <location>
        <begin position="332"/>
        <end position="353"/>
    </location>
</feature>